<evidence type="ECO:0000313" key="2">
    <source>
        <dbReference type="RefSeq" id="XP_065652796.1"/>
    </source>
</evidence>
<dbReference type="InterPro" id="IPR036691">
    <property type="entry name" value="Endo/exonu/phosph_ase_sf"/>
</dbReference>
<evidence type="ECO:0000313" key="1">
    <source>
        <dbReference type="Proteomes" id="UP001652625"/>
    </source>
</evidence>
<keyword evidence="1" id="KW-1185">Reference proteome</keyword>
<accession>A0ABM4BUE6</accession>
<dbReference type="RefSeq" id="XP_065652796.1">
    <property type="nucleotide sequence ID" value="XM_065796724.1"/>
</dbReference>
<protein>
    <submittedName>
        <fullName evidence="2">Uncharacterized protein LOC136080115</fullName>
    </submittedName>
</protein>
<gene>
    <name evidence="2" type="primary">LOC136080115</name>
</gene>
<dbReference type="PANTHER" id="PTHR33395:SF22">
    <property type="entry name" value="REVERSE TRANSCRIPTASE DOMAIN-CONTAINING PROTEIN"/>
    <property type="match status" value="1"/>
</dbReference>
<dbReference type="PANTHER" id="PTHR33395">
    <property type="entry name" value="TRANSCRIPTASE, PUTATIVE-RELATED-RELATED"/>
    <property type="match status" value="1"/>
</dbReference>
<name>A0ABM4BUE6_HYDVU</name>
<dbReference type="GeneID" id="136080115"/>
<sequence length="510" mass="59256">MNKNIKSTQEIIELKIDDQTNRNMRNTLIFRGVKDEKNENWSTTENKLITVLVDHAKIYPEKTTTMVERAHRGYSYEHTPTESKAGDALLYISNKFAYKPRKDLNIYKSKELESVFVEIIIPKKHNIVVGRIYTHPLMMVEDFNNYYITPLINKLSNENKMIFLEGDYNIDLLKMNILSTKEFLNLLTTNYFMPHVIHPTRIVNNSKTLIDNIFSNVKSNDFTAGNITTAISDHLPQFLFVHNISKTLTTKKIVMERNWKAFNEVSFVNDFNKTYKDISNKSYDCNYMLTKTINVVNELLDIHAPHRKLNKMDIKFMAKPWISDDLKLSIKHKNKVFKKYTQSKNPVNKTIYHNEYKNIINLNPNNHTAPTILQQNNDLITNTKNIGNAFNNYFTTVGRDIQSKIPTSQNHFSDYLSNPNPNSFFIKPTDEYEIKIIMDSLDPCKSSGPNSIPIKILKLLRNEISIIFSNIFNISFSKGIFPNILKTAKVILIFKKDSKLLVSNYRPISL</sequence>
<dbReference type="Proteomes" id="UP001652625">
    <property type="component" value="Chromosome 05"/>
</dbReference>
<dbReference type="SUPFAM" id="SSF56219">
    <property type="entry name" value="DNase I-like"/>
    <property type="match status" value="1"/>
</dbReference>
<proteinExistence type="predicted"/>
<organism evidence="1 2">
    <name type="scientific">Hydra vulgaris</name>
    <name type="common">Hydra</name>
    <name type="synonym">Hydra attenuata</name>
    <dbReference type="NCBI Taxonomy" id="6087"/>
    <lineage>
        <taxon>Eukaryota</taxon>
        <taxon>Metazoa</taxon>
        <taxon>Cnidaria</taxon>
        <taxon>Hydrozoa</taxon>
        <taxon>Hydroidolina</taxon>
        <taxon>Anthoathecata</taxon>
        <taxon>Aplanulata</taxon>
        <taxon>Hydridae</taxon>
        <taxon>Hydra</taxon>
    </lineage>
</organism>
<reference evidence="2" key="1">
    <citation type="submission" date="2025-08" db="UniProtKB">
        <authorList>
            <consortium name="RefSeq"/>
        </authorList>
    </citation>
    <scope>IDENTIFICATION</scope>
</reference>